<dbReference type="InterPro" id="IPR000683">
    <property type="entry name" value="Gfo/Idh/MocA-like_OxRdtase_N"/>
</dbReference>
<reference evidence="4" key="1">
    <citation type="submission" date="2020-07" db="EMBL/GenBank/DDBJ databases">
        <title>Huge and variable diversity of episymbiotic CPR bacteria and DPANN archaea in groundwater ecosystems.</title>
        <authorList>
            <person name="He C.Y."/>
            <person name="Keren R."/>
            <person name="Whittaker M."/>
            <person name="Farag I.F."/>
            <person name="Doudna J."/>
            <person name="Cate J.H.D."/>
            <person name="Banfield J.F."/>
        </authorList>
    </citation>
    <scope>NUCLEOTIDE SEQUENCE</scope>
    <source>
        <strain evidence="4">NC_groundwater_1586_Pr3_B-0.1um_66_15</strain>
    </source>
</reference>
<evidence type="ECO:0000259" key="2">
    <source>
        <dbReference type="Pfam" id="PF01408"/>
    </source>
</evidence>
<dbReference type="Pfam" id="PF22725">
    <property type="entry name" value="GFO_IDH_MocA_C3"/>
    <property type="match status" value="1"/>
</dbReference>
<dbReference type="Gene3D" id="3.40.50.720">
    <property type="entry name" value="NAD(P)-binding Rossmann-like Domain"/>
    <property type="match status" value="1"/>
</dbReference>
<dbReference type="InterPro" id="IPR036291">
    <property type="entry name" value="NAD(P)-bd_dom_sf"/>
</dbReference>
<evidence type="ECO:0000259" key="3">
    <source>
        <dbReference type="Pfam" id="PF22725"/>
    </source>
</evidence>
<dbReference type="EMBL" id="JACRAF010000018">
    <property type="protein sequence ID" value="MBI4921275.1"/>
    <property type="molecule type" value="Genomic_DNA"/>
</dbReference>
<dbReference type="SUPFAM" id="SSF55347">
    <property type="entry name" value="Glyceraldehyde-3-phosphate dehydrogenase-like, C-terminal domain"/>
    <property type="match status" value="1"/>
</dbReference>
<sequence length="340" mass="37432">MMTIKFAAIGLNHSHIYGQVDCMLQAGAQLAAFHSPEDDLAKAFGEKHPQAKRVADRHSILDDKTIPLVLTAAIPADRAAIAIEAMRHGKDVMSDKPGMTSFAQLAEIKRVQRETGRIFSVCFSEHFETRSTVKAGELVAAGAIGQVVHTVGLGPHQIRNNQRPEWFYDRTRYGGILCDIGSHQCEQFLFFSGTDTEAEVISATVANRANPDWPGLQDVGDMHLRTPGTTGYVRLDWFTPAGLGTWGDGRLTILGTEGYIELRKYIDIAGRPGKDHLFLVDGTGTSYVDCSAQELPYGRQLIADVRDRTETAMPQARCYKAMELALTAQQVAERGTVWQQ</sequence>
<evidence type="ECO:0000313" key="5">
    <source>
        <dbReference type="Proteomes" id="UP000782610"/>
    </source>
</evidence>
<dbReference type="Gene3D" id="3.30.360.10">
    <property type="entry name" value="Dihydrodipicolinate Reductase, domain 2"/>
    <property type="match status" value="1"/>
</dbReference>
<comment type="caution">
    <text evidence="4">The sequence shown here is derived from an EMBL/GenBank/DDBJ whole genome shotgun (WGS) entry which is preliminary data.</text>
</comment>
<evidence type="ECO:0000256" key="1">
    <source>
        <dbReference type="ARBA" id="ARBA00023002"/>
    </source>
</evidence>
<proteinExistence type="predicted"/>
<dbReference type="GO" id="GO:0016491">
    <property type="term" value="F:oxidoreductase activity"/>
    <property type="evidence" value="ECO:0007669"/>
    <property type="project" value="UniProtKB-KW"/>
</dbReference>
<protein>
    <submittedName>
        <fullName evidence="4">Gfo/Idh/MocA family oxidoreductase</fullName>
    </submittedName>
</protein>
<keyword evidence="1" id="KW-0560">Oxidoreductase</keyword>
<feature type="domain" description="Gfo/Idh/MocA-like oxidoreductase N-terminal" evidence="2">
    <location>
        <begin position="24"/>
        <end position="121"/>
    </location>
</feature>
<dbReference type="InterPro" id="IPR050463">
    <property type="entry name" value="Gfo/Idh/MocA_oxidrdct_glycsds"/>
</dbReference>
<dbReference type="Proteomes" id="UP000782610">
    <property type="component" value="Unassembled WGS sequence"/>
</dbReference>
<gene>
    <name evidence="4" type="ORF">HY834_05960</name>
</gene>
<dbReference type="Pfam" id="PF01408">
    <property type="entry name" value="GFO_IDH_MocA"/>
    <property type="match status" value="1"/>
</dbReference>
<dbReference type="PANTHER" id="PTHR43818">
    <property type="entry name" value="BCDNA.GH03377"/>
    <property type="match status" value="1"/>
</dbReference>
<dbReference type="InterPro" id="IPR055170">
    <property type="entry name" value="GFO_IDH_MocA-like_dom"/>
</dbReference>
<accession>A0A933NXJ2</accession>
<evidence type="ECO:0000313" key="4">
    <source>
        <dbReference type="EMBL" id="MBI4921275.1"/>
    </source>
</evidence>
<name>A0A933NXJ2_9HYPH</name>
<feature type="domain" description="GFO/IDH/MocA-like oxidoreductase" evidence="3">
    <location>
        <begin position="134"/>
        <end position="261"/>
    </location>
</feature>
<organism evidence="4 5">
    <name type="scientific">Devosia nanyangense</name>
    <dbReference type="NCBI Taxonomy" id="1228055"/>
    <lineage>
        <taxon>Bacteria</taxon>
        <taxon>Pseudomonadati</taxon>
        <taxon>Pseudomonadota</taxon>
        <taxon>Alphaproteobacteria</taxon>
        <taxon>Hyphomicrobiales</taxon>
        <taxon>Devosiaceae</taxon>
        <taxon>Devosia</taxon>
    </lineage>
</organism>
<dbReference type="SUPFAM" id="SSF51735">
    <property type="entry name" value="NAD(P)-binding Rossmann-fold domains"/>
    <property type="match status" value="1"/>
</dbReference>
<dbReference type="AlphaFoldDB" id="A0A933NXJ2"/>
<dbReference type="PANTHER" id="PTHR43818:SF11">
    <property type="entry name" value="BCDNA.GH03377"/>
    <property type="match status" value="1"/>
</dbReference>
<dbReference type="GO" id="GO:0000166">
    <property type="term" value="F:nucleotide binding"/>
    <property type="evidence" value="ECO:0007669"/>
    <property type="project" value="InterPro"/>
</dbReference>